<dbReference type="CDD" id="cd00067">
    <property type="entry name" value="GAL4"/>
    <property type="match status" value="1"/>
</dbReference>
<keyword evidence="1" id="KW-0479">Metal-binding</keyword>
<dbReference type="InterPro" id="IPR050797">
    <property type="entry name" value="Carb_Metab_Trans_Reg"/>
</dbReference>
<dbReference type="PANTHER" id="PTHR31668">
    <property type="entry name" value="GLUCOSE TRANSPORT TRANSCRIPTION REGULATOR RGT1-RELATED-RELATED"/>
    <property type="match status" value="1"/>
</dbReference>
<dbReference type="SUPFAM" id="SSF57701">
    <property type="entry name" value="Zn2/Cys6 DNA-binding domain"/>
    <property type="match status" value="1"/>
</dbReference>
<evidence type="ECO:0000256" key="3">
    <source>
        <dbReference type="SAM" id="MobiDB-lite"/>
    </source>
</evidence>
<dbReference type="InterPro" id="IPR001138">
    <property type="entry name" value="Zn2Cys6_DnaBD"/>
</dbReference>
<dbReference type="SMART" id="SM00906">
    <property type="entry name" value="Fungal_trans"/>
    <property type="match status" value="1"/>
</dbReference>
<dbReference type="Pfam" id="PF04082">
    <property type="entry name" value="Fungal_trans"/>
    <property type="match status" value="1"/>
</dbReference>
<dbReference type="InterPro" id="IPR036864">
    <property type="entry name" value="Zn2-C6_fun-type_DNA-bd_sf"/>
</dbReference>
<evidence type="ECO:0000313" key="6">
    <source>
        <dbReference type="Proteomes" id="UP000016933"/>
    </source>
</evidence>
<reference evidence="6" key="1">
    <citation type="journal article" date="2012" name="PLoS Genet.">
        <title>The genomes of the fungal plant pathogens Cladosporium fulvum and Dothistroma septosporum reveal adaptation to different hosts and lifestyles but also signatures of common ancestry.</title>
        <authorList>
            <person name="de Wit P.J.G.M."/>
            <person name="van der Burgt A."/>
            <person name="Oekmen B."/>
            <person name="Stergiopoulos I."/>
            <person name="Abd-Elsalam K.A."/>
            <person name="Aerts A.L."/>
            <person name="Bahkali A.H."/>
            <person name="Beenen H.G."/>
            <person name="Chettri P."/>
            <person name="Cox M.P."/>
            <person name="Datema E."/>
            <person name="de Vries R.P."/>
            <person name="Dhillon B."/>
            <person name="Ganley A.R."/>
            <person name="Griffiths S.A."/>
            <person name="Guo Y."/>
            <person name="Hamelin R.C."/>
            <person name="Henrissat B."/>
            <person name="Kabir M.S."/>
            <person name="Jashni M.K."/>
            <person name="Kema G."/>
            <person name="Klaubauf S."/>
            <person name="Lapidus A."/>
            <person name="Levasseur A."/>
            <person name="Lindquist E."/>
            <person name="Mehrabi R."/>
            <person name="Ohm R.A."/>
            <person name="Owen T.J."/>
            <person name="Salamov A."/>
            <person name="Schwelm A."/>
            <person name="Schijlen E."/>
            <person name="Sun H."/>
            <person name="van den Burg H.A."/>
            <person name="van Ham R.C.H.J."/>
            <person name="Zhang S."/>
            <person name="Goodwin S.B."/>
            <person name="Grigoriev I.V."/>
            <person name="Collemare J."/>
            <person name="Bradshaw R.E."/>
        </authorList>
    </citation>
    <scope>NUCLEOTIDE SEQUENCE [LARGE SCALE GENOMIC DNA]</scope>
    <source>
        <strain evidence="6">NZE10 / CBS 128990</strain>
    </source>
</reference>
<evidence type="ECO:0000256" key="1">
    <source>
        <dbReference type="ARBA" id="ARBA00022723"/>
    </source>
</evidence>
<dbReference type="AlphaFoldDB" id="M2WJ37"/>
<feature type="domain" description="Zn(2)-C6 fungal-type" evidence="4">
    <location>
        <begin position="74"/>
        <end position="105"/>
    </location>
</feature>
<dbReference type="Pfam" id="PF00172">
    <property type="entry name" value="Zn_clus"/>
    <property type="match status" value="1"/>
</dbReference>
<organism evidence="5 6">
    <name type="scientific">Dothistroma septosporum (strain NZE10 / CBS 128990)</name>
    <name type="common">Red band needle blight fungus</name>
    <name type="synonym">Mycosphaerella pini</name>
    <dbReference type="NCBI Taxonomy" id="675120"/>
    <lineage>
        <taxon>Eukaryota</taxon>
        <taxon>Fungi</taxon>
        <taxon>Dikarya</taxon>
        <taxon>Ascomycota</taxon>
        <taxon>Pezizomycotina</taxon>
        <taxon>Dothideomycetes</taxon>
        <taxon>Dothideomycetidae</taxon>
        <taxon>Mycosphaerellales</taxon>
        <taxon>Mycosphaerellaceae</taxon>
        <taxon>Dothistroma</taxon>
    </lineage>
</organism>
<feature type="compositionally biased region" description="Low complexity" evidence="3">
    <location>
        <begin position="49"/>
        <end position="59"/>
    </location>
</feature>
<feature type="region of interest" description="Disordered" evidence="3">
    <location>
        <begin position="616"/>
        <end position="638"/>
    </location>
</feature>
<accession>M2WJ37</accession>
<name>M2WJ37_DOTSN</name>
<keyword evidence="6" id="KW-1185">Reference proteome</keyword>
<reference evidence="5 6" key="2">
    <citation type="journal article" date="2012" name="PLoS Pathog.">
        <title>Diverse lifestyles and strategies of plant pathogenesis encoded in the genomes of eighteen Dothideomycetes fungi.</title>
        <authorList>
            <person name="Ohm R.A."/>
            <person name="Feau N."/>
            <person name="Henrissat B."/>
            <person name="Schoch C.L."/>
            <person name="Horwitz B.A."/>
            <person name="Barry K.W."/>
            <person name="Condon B.J."/>
            <person name="Copeland A.C."/>
            <person name="Dhillon B."/>
            <person name="Glaser F."/>
            <person name="Hesse C.N."/>
            <person name="Kosti I."/>
            <person name="LaButti K."/>
            <person name="Lindquist E.A."/>
            <person name="Lucas S."/>
            <person name="Salamov A.A."/>
            <person name="Bradshaw R.E."/>
            <person name="Ciuffetti L."/>
            <person name="Hamelin R.C."/>
            <person name="Kema G.H.J."/>
            <person name="Lawrence C."/>
            <person name="Scott J.A."/>
            <person name="Spatafora J.W."/>
            <person name="Turgeon B.G."/>
            <person name="de Wit P.J.G.M."/>
            <person name="Zhong S."/>
            <person name="Goodwin S.B."/>
            <person name="Grigoriev I.V."/>
        </authorList>
    </citation>
    <scope>NUCLEOTIDE SEQUENCE [LARGE SCALE GENOMIC DNA]</scope>
    <source>
        <strain evidence="6">NZE10 / CBS 128990</strain>
    </source>
</reference>
<dbReference type="STRING" id="675120.M2WJ37"/>
<dbReference type="SMART" id="SM00066">
    <property type="entry name" value="GAL4"/>
    <property type="match status" value="1"/>
</dbReference>
<proteinExistence type="predicted"/>
<dbReference type="OMA" id="HIQADDW"/>
<dbReference type="GO" id="GO:0005634">
    <property type="term" value="C:nucleus"/>
    <property type="evidence" value="ECO:0007669"/>
    <property type="project" value="TreeGrafter"/>
</dbReference>
<gene>
    <name evidence="5" type="ORF">DOTSEDRAFT_75625</name>
</gene>
<keyword evidence="2" id="KW-0539">Nucleus</keyword>
<dbReference type="GO" id="GO:0006351">
    <property type="term" value="P:DNA-templated transcription"/>
    <property type="evidence" value="ECO:0007669"/>
    <property type="project" value="InterPro"/>
</dbReference>
<sequence>MIAPPVLASIDRVITMALPTHHAYPPPPLPMPHMGSFHTPQQASPPGPQGQQHPSSAADATDRARAYKSRNKRPCDFCRYKKAACHLEANPPCELCIRYNKECTFVESPAKRRRPNEQTTDQHKAVEGVFKHSTNGSIDGSAQFSNGGINGMDMQRDMLPWDNNMTPFEVPGMAMNGRAMQQDFPFDPQLYHAPMFGAETFEPMSASTSNGNTLAHKYPDHRPHHQNRSSMGASSPRSQPSSLPANLQLPLDSTSGEPSLDRQNSSNAQIVGISGESDPYLLSKYRYDEYNEATFQSVRMRKMNGGPGESGSTIPTFFMIQHNALASKAQPQDKSETQERWRGELEDIVGDEIGKRLVRLFYKYVQPYFPLLSREGGERDVDGVQTPREIPPCVLAAIYGHALPFCAWDEKLCVEVYTPPSADALFKIAWQSCQPLLHTPSISVMQTLLLLVQRRPTNRHVSDTPFKWVMMSTAVSIAQALGLNRDPTDWPIPFWEIKQRKRLAWAVYIQDKWLALNSGRSSHIQADDWDVPPLTQDDFPELDRRSDDLSDSRTDSAAQHFVKLCELTLIVDDILRDLFSIKATRRLHRSLEATLEVAKPLRIRLTEWYQTLPPGLLPDHPSGASSIGSPDSSHRRRSMQLELDGNGSLQLAYITAKMELFRAMLRPRVTDLNAAAVTALRTGALAVAKEISEFLECLNAKELEAFWASYSRTNFTIASSFMLLLFVTSPAVPDAKECLALLNAWRSLLRIKSRSCDLLNLALLRLDGVFVAGMERLIELSPAAQQAWIESGQGNK</sequence>
<feature type="region of interest" description="Disordered" evidence="3">
    <location>
        <begin position="25"/>
        <end position="65"/>
    </location>
</feature>
<dbReference type="Gene3D" id="4.10.240.10">
    <property type="entry name" value="Zn(2)-C6 fungal-type DNA-binding domain"/>
    <property type="match status" value="1"/>
</dbReference>
<protein>
    <recommendedName>
        <fullName evidence="4">Zn(2)-C6 fungal-type domain-containing protein</fullName>
    </recommendedName>
</protein>
<dbReference type="eggNOG" id="ENOG502SJFF">
    <property type="taxonomic scope" value="Eukaryota"/>
</dbReference>
<feature type="compositionally biased region" description="Low complexity" evidence="3">
    <location>
        <begin position="621"/>
        <end position="631"/>
    </location>
</feature>
<dbReference type="GO" id="GO:0008270">
    <property type="term" value="F:zinc ion binding"/>
    <property type="evidence" value="ECO:0007669"/>
    <property type="project" value="InterPro"/>
</dbReference>
<dbReference type="GO" id="GO:0001080">
    <property type="term" value="P:nitrogen catabolite activation of transcription from RNA polymerase II promoter"/>
    <property type="evidence" value="ECO:0007669"/>
    <property type="project" value="TreeGrafter"/>
</dbReference>
<dbReference type="CDD" id="cd12148">
    <property type="entry name" value="fungal_TF_MHR"/>
    <property type="match status" value="1"/>
</dbReference>
<feature type="compositionally biased region" description="Polar residues" evidence="3">
    <location>
        <begin position="228"/>
        <end position="269"/>
    </location>
</feature>
<dbReference type="EMBL" id="KB446546">
    <property type="protein sequence ID" value="EME38988.1"/>
    <property type="molecule type" value="Genomic_DNA"/>
</dbReference>
<dbReference type="PANTHER" id="PTHR31668:SF4">
    <property type="entry name" value="TRANSCRIPTIONAL ACTIVATOR PROTEIN DAL81"/>
    <property type="match status" value="1"/>
</dbReference>
<evidence type="ECO:0000313" key="5">
    <source>
        <dbReference type="EMBL" id="EME38988.1"/>
    </source>
</evidence>
<dbReference type="Proteomes" id="UP000016933">
    <property type="component" value="Unassembled WGS sequence"/>
</dbReference>
<dbReference type="HOGENOM" id="CLU_006632_3_0_1"/>
<dbReference type="OrthoDB" id="408631at2759"/>
<feature type="region of interest" description="Disordered" evidence="3">
    <location>
        <begin position="202"/>
        <end position="271"/>
    </location>
</feature>
<dbReference type="GO" id="GO:0000981">
    <property type="term" value="F:DNA-binding transcription factor activity, RNA polymerase II-specific"/>
    <property type="evidence" value="ECO:0007669"/>
    <property type="project" value="InterPro"/>
</dbReference>
<dbReference type="PROSITE" id="PS50048">
    <property type="entry name" value="ZN2_CY6_FUNGAL_2"/>
    <property type="match status" value="1"/>
</dbReference>
<dbReference type="InterPro" id="IPR007219">
    <property type="entry name" value="XnlR_reg_dom"/>
</dbReference>
<dbReference type="GO" id="GO:0003677">
    <property type="term" value="F:DNA binding"/>
    <property type="evidence" value="ECO:0007669"/>
    <property type="project" value="InterPro"/>
</dbReference>
<evidence type="ECO:0000256" key="2">
    <source>
        <dbReference type="ARBA" id="ARBA00023242"/>
    </source>
</evidence>
<evidence type="ECO:0000259" key="4">
    <source>
        <dbReference type="PROSITE" id="PS50048"/>
    </source>
</evidence>
<dbReference type="PROSITE" id="PS00463">
    <property type="entry name" value="ZN2_CY6_FUNGAL_1"/>
    <property type="match status" value="1"/>
</dbReference>